<dbReference type="Proteomes" id="UP001152308">
    <property type="component" value="Unassembled WGS sequence"/>
</dbReference>
<evidence type="ECO:0000256" key="3">
    <source>
        <dbReference type="ARBA" id="ARBA00022722"/>
    </source>
</evidence>
<evidence type="ECO:0000313" key="7">
    <source>
        <dbReference type="EMBL" id="MDF6103856.1"/>
    </source>
</evidence>
<keyword evidence="8" id="KW-1185">Reference proteome</keyword>
<keyword evidence="3" id="KW-0540">Nuclease</keyword>
<dbReference type="Gene3D" id="1.20.120.580">
    <property type="entry name" value="bsu32300-like"/>
    <property type="match status" value="1"/>
</dbReference>
<organism evidence="7 8">
    <name type="scientific">Gordonia hongkongensis</name>
    <dbReference type="NCBI Taxonomy" id="1701090"/>
    <lineage>
        <taxon>Bacteria</taxon>
        <taxon>Bacillati</taxon>
        <taxon>Actinomycetota</taxon>
        <taxon>Actinomycetes</taxon>
        <taxon>Mycobacteriales</taxon>
        <taxon>Gordoniaceae</taxon>
        <taxon>Gordonia</taxon>
    </lineage>
</organism>
<comment type="caution">
    <text evidence="7">The sequence shown here is derived from an EMBL/GenBank/DDBJ whole genome shotgun (WGS) entry which is preliminary data.</text>
</comment>
<dbReference type="InterPro" id="IPR008201">
    <property type="entry name" value="HepT-like"/>
</dbReference>
<keyword evidence="4" id="KW-0547">Nucleotide-binding</keyword>
<reference evidence="7" key="2">
    <citation type="submission" date="2022-01" db="EMBL/GenBank/DDBJ databases">
        <authorList>
            <person name="Sanchez-Suarez J."/>
            <person name="Villamil L."/>
            <person name="Diaz L.E."/>
        </authorList>
    </citation>
    <scope>NUCLEOTIDE SEQUENCE</scope>
    <source>
        <strain evidence="7">EUFUS-Z928</strain>
    </source>
</reference>
<comment type="similarity">
    <text evidence="6">Belongs to the HepT RNase toxin family.</text>
</comment>
<evidence type="ECO:0000256" key="4">
    <source>
        <dbReference type="ARBA" id="ARBA00022741"/>
    </source>
</evidence>
<dbReference type="Pfam" id="PF01934">
    <property type="entry name" value="HepT-like"/>
    <property type="match status" value="1"/>
</dbReference>
<sequence length="104" mass="11596">MADVSLDHYIGDLLVESATERQIEIVGEALRGLRRRDEVLAERIPHVHKIIGMRNILVHGYAQVDSSIVWTAATKDVSALIPVRERLLAEFDREAGDVKGESHA</sequence>
<dbReference type="InterPro" id="IPR037038">
    <property type="entry name" value="HepT-like_sf"/>
</dbReference>
<accession>A0ABT6C192</accession>
<evidence type="ECO:0000256" key="5">
    <source>
        <dbReference type="ARBA" id="ARBA00022801"/>
    </source>
</evidence>
<protein>
    <submittedName>
        <fullName evidence="7">DUF86 domain-containing protein</fullName>
    </submittedName>
</protein>
<dbReference type="PANTHER" id="PTHR34139">
    <property type="entry name" value="UPF0331 PROTEIN MJ0127"/>
    <property type="match status" value="1"/>
</dbReference>
<dbReference type="EMBL" id="JAKJLQ010000033">
    <property type="protein sequence ID" value="MDF6103856.1"/>
    <property type="molecule type" value="Genomic_DNA"/>
</dbReference>
<gene>
    <name evidence="7" type="ORF">L2299_22745</name>
</gene>
<keyword evidence="1" id="KW-0597">Phosphoprotein</keyword>
<reference evidence="7" key="1">
    <citation type="journal article" date="2022" name="Data Brief">
        <title>Draft genome sequence data of Gordonia hongkongensis strain EUFUS-Z928 isolated from the octocoral Eunicea fusca.</title>
        <authorList>
            <person name="Sanchez-Suarez J."/>
            <person name="Diaz L."/>
            <person name="Melo-Bolivar J."/>
            <person name="Villamil L."/>
        </authorList>
    </citation>
    <scope>NUCLEOTIDE SEQUENCE</scope>
    <source>
        <strain evidence="7">EUFUS-Z928</strain>
    </source>
</reference>
<evidence type="ECO:0000256" key="6">
    <source>
        <dbReference type="ARBA" id="ARBA00024207"/>
    </source>
</evidence>
<dbReference type="InterPro" id="IPR051813">
    <property type="entry name" value="HepT_RNase_toxin"/>
</dbReference>
<evidence type="ECO:0000256" key="2">
    <source>
        <dbReference type="ARBA" id="ARBA00022649"/>
    </source>
</evidence>
<evidence type="ECO:0000313" key="8">
    <source>
        <dbReference type="Proteomes" id="UP001152308"/>
    </source>
</evidence>
<keyword evidence="2" id="KW-1277">Toxin-antitoxin system</keyword>
<evidence type="ECO:0000256" key="1">
    <source>
        <dbReference type="ARBA" id="ARBA00022553"/>
    </source>
</evidence>
<proteinExistence type="inferred from homology"/>
<name>A0ABT6C192_9ACTN</name>
<keyword evidence="5" id="KW-0378">Hydrolase</keyword>
<dbReference type="PANTHER" id="PTHR34139:SF1">
    <property type="entry name" value="RNASE MJ1380-RELATED"/>
    <property type="match status" value="1"/>
</dbReference>